<sequence>MQRRERFEAPLRFFICLLPLVIFSLLGCSISGGGVQEVVVEPWTEYSPKHDPSFVEELRNHRASGQELYEVYWDLPILDIHNHDAANVKAISRWEEYGIDRIVLFGSISEPRAKATDHLTWEHYQREPSRFYPSFAGFPIYEDEGIDIVRENLEKGYLNIGEVAAASTYSPVVANLEWKAQHPNDGNLPQIYELAGQYQVPILLHIDPPTGNPIIHFESAMVQNPDTSFIFAHANAYNSPGNIESLLEKHENLYIDFFAGFTAYNPDSIYTLEDFIPLMEQYPDRFMISTDSGFGISTAQAAKAIFETIDLLSAEAALKVAYQNYEALIERQPPTETQIQTIIELSEKAERFETYQLNKRMANELIFELMELTAGIEE</sequence>
<dbReference type="InterPro" id="IPR032466">
    <property type="entry name" value="Metal_Hydrolase"/>
</dbReference>
<protein>
    <submittedName>
        <fullName evidence="1">TIM-barrel fold metal-dependent hydrolase</fullName>
    </submittedName>
</protein>
<gene>
    <name evidence="1" type="ORF">J2S11_000755</name>
</gene>
<name>A0ABT9VVE6_9BACI</name>
<organism evidence="1 2">
    <name type="scientific">Caldalkalibacillus horti</name>
    <dbReference type="NCBI Taxonomy" id="77523"/>
    <lineage>
        <taxon>Bacteria</taxon>
        <taxon>Bacillati</taxon>
        <taxon>Bacillota</taxon>
        <taxon>Bacilli</taxon>
        <taxon>Bacillales</taxon>
        <taxon>Bacillaceae</taxon>
        <taxon>Caldalkalibacillus</taxon>
    </lineage>
</organism>
<evidence type="ECO:0000313" key="2">
    <source>
        <dbReference type="Proteomes" id="UP001235840"/>
    </source>
</evidence>
<comment type="caution">
    <text evidence="1">The sequence shown here is derived from an EMBL/GenBank/DDBJ whole genome shotgun (WGS) entry which is preliminary data.</text>
</comment>
<dbReference type="SUPFAM" id="SSF51556">
    <property type="entry name" value="Metallo-dependent hydrolases"/>
    <property type="match status" value="1"/>
</dbReference>
<accession>A0ABT9VVE6</accession>
<dbReference type="PROSITE" id="PS51257">
    <property type="entry name" value="PROKAR_LIPOPROTEIN"/>
    <property type="match status" value="1"/>
</dbReference>
<dbReference type="GO" id="GO:0016787">
    <property type="term" value="F:hydrolase activity"/>
    <property type="evidence" value="ECO:0007669"/>
    <property type="project" value="UniProtKB-KW"/>
</dbReference>
<evidence type="ECO:0000313" key="1">
    <source>
        <dbReference type="EMBL" id="MDQ0164855.1"/>
    </source>
</evidence>
<dbReference type="Gene3D" id="3.20.20.140">
    <property type="entry name" value="Metal-dependent hydrolases"/>
    <property type="match status" value="1"/>
</dbReference>
<keyword evidence="2" id="KW-1185">Reference proteome</keyword>
<reference evidence="1 2" key="1">
    <citation type="submission" date="2023-07" db="EMBL/GenBank/DDBJ databases">
        <title>Genomic Encyclopedia of Type Strains, Phase IV (KMG-IV): sequencing the most valuable type-strain genomes for metagenomic binning, comparative biology and taxonomic classification.</title>
        <authorList>
            <person name="Goeker M."/>
        </authorList>
    </citation>
    <scope>NUCLEOTIDE SEQUENCE [LARGE SCALE GENOMIC DNA]</scope>
    <source>
        <strain evidence="1 2">DSM 12751</strain>
    </source>
</reference>
<dbReference type="Proteomes" id="UP001235840">
    <property type="component" value="Unassembled WGS sequence"/>
</dbReference>
<proteinExistence type="predicted"/>
<dbReference type="RefSeq" id="WP_307391110.1">
    <property type="nucleotide sequence ID" value="NZ_BAAADK010000010.1"/>
</dbReference>
<dbReference type="EMBL" id="JAUSTY010000003">
    <property type="protein sequence ID" value="MDQ0164855.1"/>
    <property type="molecule type" value="Genomic_DNA"/>
</dbReference>
<keyword evidence="1" id="KW-0378">Hydrolase</keyword>